<keyword evidence="5" id="KW-1185">Reference proteome</keyword>
<dbReference type="Pfam" id="PF14031">
    <property type="entry name" value="D-ser_dehydrat"/>
    <property type="match status" value="1"/>
</dbReference>
<name>A0A419V0F7_9BACL</name>
<dbReference type="Proteomes" id="UP000285120">
    <property type="component" value="Unassembled WGS sequence"/>
</dbReference>
<feature type="domain" description="D-serine dehydratase-like" evidence="3">
    <location>
        <begin position="254"/>
        <end position="351"/>
    </location>
</feature>
<dbReference type="AlphaFoldDB" id="A0A419V0F7"/>
<evidence type="ECO:0000256" key="2">
    <source>
        <dbReference type="ARBA" id="ARBA00023239"/>
    </source>
</evidence>
<dbReference type="SMART" id="SM01119">
    <property type="entry name" value="D-ser_dehydrat"/>
    <property type="match status" value="1"/>
</dbReference>
<accession>A0A419V0F7</accession>
<dbReference type="InterPro" id="IPR001608">
    <property type="entry name" value="Ala_racemase_N"/>
</dbReference>
<protein>
    <submittedName>
        <fullName evidence="4">D-serine deaminase-like pyridoxal phosphate-dependent protein</fullName>
    </submittedName>
</protein>
<dbReference type="PANTHER" id="PTHR28004:SF2">
    <property type="entry name" value="D-SERINE DEHYDRATASE"/>
    <property type="match status" value="1"/>
</dbReference>
<gene>
    <name evidence="4" type="ORF">ATL39_2831</name>
</gene>
<dbReference type="RefSeq" id="WP_120193961.1">
    <property type="nucleotide sequence ID" value="NZ_RAPK01000010.1"/>
</dbReference>
<sequence>MYIRDVDTPALLVDKSIMMDNLQSMQAYADKNNVDLRPHTKTHKMPAVAHLQEEAGAVGIAAAKVGEAEVMAERGLKNIFIANEIVGVTKLNRIRTLAETIHISFGIDNTYQVTEIEKVFEGAAKKAQVLIEIEVGEKRSGVTTKTQFIELLRALKKCSNIEFKGLFSHDGHSYKAETKEECRKIYRESVKSTLDYAAWAEEMDMKAETVSIGSTPPFMFDFDVPAGVTEIRPGTYIFMDVSQGNVIGSYDRCAASVLTTVISKPTEERVITDVGAKGLTAQSRNAGLTKTEGYGTLKAFNGIHVDGVFDEHAIINNASFRNNISIGDKIEIIPNHICPVCNLYEKAYVISNNEVEEELLVEGRGKLQ</sequence>
<dbReference type="EMBL" id="RAPK01000010">
    <property type="protein sequence ID" value="RKD71432.1"/>
    <property type="molecule type" value="Genomic_DNA"/>
</dbReference>
<proteinExistence type="inferred from homology"/>
<comment type="caution">
    <text evidence="4">The sequence shown here is derived from an EMBL/GenBank/DDBJ whole genome shotgun (WGS) entry which is preliminary data.</text>
</comment>
<organism evidence="4 5">
    <name type="scientific">Sinobaca qinghaiensis</name>
    <dbReference type="NCBI Taxonomy" id="342944"/>
    <lineage>
        <taxon>Bacteria</taxon>
        <taxon>Bacillati</taxon>
        <taxon>Bacillota</taxon>
        <taxon>Bacilli</taxon>
        <taxon>Bacillales</taxon>
        <taxon>Sporolactobacillaceae</taxon>
        <taxon>Sinobaca</taxon>
    </lineage>
</organism>
<evidence type="ECO:0000256" key="1">
    <source>
        <dbReference type="ARBA" id="ARBA00005323"/>
    </source>
</evidence>
<dbReference type="InterPro" id="IPR051466">
    <property type="entry name" value="D-amino_acid_metab_enzyme"/>
</dbReference>
<dbReference type="OrthoDB" id="9788869at2"/>
<dbReference type="GO" id="GO:0008721">
    <property type="term" value="F:D-serine ammonia-lyase activity"/>
    <property type="evidence" value="ECO:0007669"/>
    <property type="project" value="TreeGrafter"/>
</dbReference>
<reference evidence="4 5" key="1">
    <citation type="submission" date="2018-09" db="EMBL/GenBank/DDBJ databases">
        <title>Genomic Encyclopedia of Archaeal and Bacterial Type Strains, Phase II (KMG-II): from individual species to whole genera.</title>
        <authorList>
            <person name="Goeker M."/>
        </authorList>
    </citation>
    <scope>NUCLEOTIDE SEQUENCE [LARGE SCALE GENOMIC DNA]</scope>
    <source>
        <strain evidence="4 5">DSM 17008</strain>
    </source>
</reference>
<keyword evidence="2" id="KW-0456">Lyase</keyword>
<dbReference type="GO" id="GO:0036088">
    <property type="term" value="P:D-serine catabolic process"/>
    <property type="evidence" value="ECO:0007669"/>
    <property type="project" value="TreeGrafter"/>
</dbReference>
<evidence type="ECO:0000313" key="4">
    <source>
        <dbReference type="EMBL" id="RKD71432.1"/>
    </source>
</evidence>
<dbReference type="Pfam" id="PF01168">
    <property type="entry name" value="Ala_racemase_N"/>
    <property type="match status" value="1"/>
</dbReference>
<evidence type="ECO:0000313" key="5">
    <source>
        <dbReference type="Proteomes" id="UP000285120"/>
    </source>
</evidence>
<evidence type="ECO:0000259" key="3">
    <source>
        <dbReference type="SMART" id="SM01119"/>
    </source>
</evidence>
<dbReference type="Gene3D" id="3.20.20.10">
    <property type="entry name" value="Alanine racemase"/>
    <property type="match status" value="1"/>
</dbReference>
<dbReference type="PANTHER" id="PTHR28004">
    <property type="entry name" value="ZGC:162816-RELATED"/>
    <property type="match status" value="1"/>
</dbReference>
<dbReference type="InterPro" id="IPR029066">
    <property type="entry name" value="PLP-binding_barrel"/>
</dbReference>
<dbReference type="SUPFAM" id="SSF51419">
    <property type="entry name" value="PLP-binding barrel"/>
    <property type="match status" value="1"/>
</dbReference>
<dbReference type="Gene3D" id="2.40.37.20">
    <property type="entry name" value="D-serine dehydratase-like domain"/>
    <property type="match status" value="1"/>
</dbReference>
<dbReference type="InterPro" id="IPR026956">
    <property type="entry name" value="D-ser_dehydrat-like_dom"/>
</dbReference>
<comment type="similarity">
    <text evidence="1">Belongs to the DSD1 family.</text>
</comment>
<dbReference type="InterPro" id="IPR042208">
    <property type="entry name" value="D-ser_dehydrat-like_sf"/>
</dbReference>